<name>A0A1I8J9I2_9PLAT</name>
<dbReference type="InterPro" id="IPR000315">
    <property type="entry name" value="Znf_B-box"/>
</dbReference>
<dbReference type="InterPro" id="IPR027417">
    <property type="entry name" value="P-loop_NTPase"/>
</dbReference>
<feature type="compositionally biased region" description="Low complexity" evidence="5">
    <location>
        <begin position="135"/>
        <end position="147"/>
    </location>
</feature>
<dbReference type="InterPro" id="IPR017455">
    <property type="entry name" value="Znf_FYVE-rel"/>
</dbReference>
<evidence type="ECO:0000256" key="4">
    <source>
        <dbReference type="PROSITE-ProRule" id="PRU00024"/>
    </source>
</evidence>
<dbReference type="PANTHER" id="PTHR46624">
    <property type="entry name" value="AGAP002036-PA"/>
    <property type="match status" value="1"/>
</dbReference>
<feature type="region of interest" description="Disordered" evidence="5">
    <location>
        <begin position="134"/>
        <end position="171"/>
    </location>
</feature>
<dbReference type="GO" id="GO:0008270">
    <property type="term" value="F:zinc ion binding"/>
    <property type="evidence" value="ECO:0007669"/>
    <property type="project" value="UniProtKB-KW"/>
</dbReference>
<dbReference type="AlphaFoldDB" id="A0A1I8J9I2"/>
<accession>A0A1I8J9I2</accession>
<dbReference type="PROSITE" id="PS50178">
    <property type="entry name" value="ZF_FYVE"/>
    <property type="match status" value="2"/>
</dbReference>
<keyword evidence="3" id="KW-0862">Zinc</keyword>
<dbReference type="Proteomes" id="UP000095280">
    <property type="component" value="Unplaced"/>
</dbReference>
<feature type="domain" description="FYVE-type" evidence="7">
    <location>
        <begin position="836"/>
        <end position="900"/>
    </location>
</feature>
<dbReference type="SUPFAM" id="SSF52540">
    <property type="entry name" value="P-loop containing nucleoside triphosphate hydrolases"/>
    <property type="match status" value="1"/>
</dbReference>
<dbReference type="PROSITE" id="PS50119">
    <property type="entry name" value="ZF_BBOX"/>
    <property type="match status" value="2"/>
</dbReference>
<feature type="compositionally biased region" description="Acidic residues" evidence="5">
    <location>
        <begin position="152"/>
        <end position="161"/>
    </location>
</feature>
<keyword evidence="1" id="KW-0479">Metal-binding</keyword>
<feature type="domain" description="B box-type" evidence="6">
    <location>
        <begin position="12"/>
        <end position="57"/>
    </location>
</feature>
<evidence type="ECO:0000256" key="1">
    <source>
        <dbReference type="ARBA" id="ARBA00022723"/>
    </source>
</evidence>
<dbReference type="GO" id="GO:0032266">
    <property type="term" value="F:phosphatidylinositol-3-phosphate binding"/>
    <property type="evidence" value="ECO:0007669"/>
    <property type="project" value="TreeGrafter"/>
</dbReference>
<dbReference type="Pfam" id="PF01363">
    <property type="entry name" value="FYVE"/>
    <property type="match status" value="2"/>
</dbReference>
<protein>
    <submittedName>
        <fullName evidence="9">B box-type domain-containing protein</fullName>
    </submittedName>
</protein>
<dbReference type="GO" id="GO:0043325">
    <property type="term" value="F:phosphatidylinositol-3,4-bisphosphate binding"/>
    <property type="evidence" value="ECO:0007669"/>
    <property type="project" value="TreeGrafter"/>
</dbReference>
<dbReference type="SMART" id="SM00064">
    <property type="entry name" value="FYVE"/>
    <property type="match status" value="2"/>
</dbReference>
<evidence type="ECO:0000259" key="7">
    <source>
        <dbReference type="PROSITE" id="PS50178"/>
    </source>
</evidence>
<keyword evidence="8" id="KW-1185">Reference proteome</keyword>
<dbReference type="PANTHER" id="PTHR46624:SF4">
    <property type="entry name" value="FYVE-TYPE DOMAIN-CONTAINING PROTEIN"/>
    <property type="match status" value="1"/>
</dbReference>
<evidence type="ECO:0000256" key="5">
    <source>
        <dbReference type="SAM" id="MobiDB-lite"/>
    </source>
</evidence>
<proteinExistence type="predicted"/>
<evidence type="ECO:0000259" key="6">
    <source>
        <dbReference type="PROSITE" id="PS50119"/>
    </source>
</evidence>
<dbReference type="InterPro" id="IPR042427">
    <property type="entry name" value="ZFYV1"/>
</dbReference>
<feature type="domain" description="B box-type" evidence="6">
    <location>
        <begin position="61"/>
        <end position="110"/>
    </location>
</feature>
<dbReference type="Gene3D" id="3.30.40.10">
    <property type="entry name" value="Zinc/RING finger domain, C3HC4 (zinc finger)"/>
    <property type="match status" value="2"/>
</dbReference>
<dbReference type="GO" id="GO:0005547">
    <property type="term" value="F:phosphatidylinositol-3,4,5-trisphosphate binding"/>
    <property type="evidence" value="ECO:0007669"/>
    <property type="project" value="TreeGrafter"/>
</dbReference>
<dbReference type="InterPro" id="IPR011011">
    <property type="entry name" value="Znf_FYVE_PHD"/>
</dbReference>
<dbReference type="InterPro" id="IPR000306">
    <property type="entry name" value="Znf_FYVE"/>
</dbReference>
<dbReference type="Gene3D" id="3.40.50.300">
    <property type="entry name" value="P-loop containing nucleotide triphosphate hydrolases"/>
    <property type="match status" value="1"/>
</dbReference>
<dbReference type="GO" id="GO:0005811">
    <property type="term" value="C:lipid droplet"/>
    <property type="evidence" value="ECO:0007669"/>
    <property type="project" value="TreeGrafter"/>
</dbReference>
<dbReference type="WBParaSite" id="maker-uti_cns_0046368-snap-gene-0.6-mRNA-1">
    <property type="protein sequence ID" value="maker-uti_cns_0046368-snap-gene-0.6-mRNA-1"/>
    <property type="gene ID" value="maker-uti_cns_0046368-snap-gene-0.6"/>
</dbReference>
<dbReference type="SUPFAM" id="SSF57903">
    <property type="entry name" value="FYVE/PHD zinc finger"/>
    <property type="match status" value="2"/>
</dbReference>
<evidence type="ECO:0000313" key="9">
    <source>
        <dbReference type="WBParaSite" id="maker-uti_cns_0046368-snap-gene-0.6-mRNA-1"/>
    </source>
</evidence>
<dbReference type="GO" id="GO:0140042">
    <property type="term" value="P:lipid droplet formation"/>
    <property type="evidence" value="ECO:0007669"/>
    <property type="project" value="TreeGrafter"/>
</dbReference>
<keyword evidence="2 4" id="KW-0863">Zinc-finger</keyword>
<dbReference type="GO" id="GO:0005545">
    <property type="term" value="F:1-phosphatidylinositol binding"/>
    <property type="evidence" value="ECO:0007669"/>
    <property type="project" value="TreeGrafter"/>
</dbReference>
<feature type="region of interest" description="Disordered" evidence="5">
    <location>
        <begin position="189"/>
        <end position="215"/>
    </location>
</feature>
<feature type="domain" description="FYVE-type" evidence="7">
    <location>
        <begin position="718"/>
        <end position="788"/>
    </location>
</feature>
<organism evidence="8 9">
    <name type="scientific">Macrostomum lignano</name>
    <dbReference type="NCBI Taxonomy" id="282301"/>
    <lineage>
        <taxon>Eukaryota</taxon>
        <taxon>Metazoa</taxon>
        <taxon>Spiralia</taxon>
        <taxon>Lophotrochozoa</taxon>
        <taxon>Platyhelminthes</taxon>
        <taxon>Rhabditophora</taxon>
        <taxon>Macrostomorpha</taxon>
        <taxon>Macrostomida</taxon>
        <taxon>Macrostomidae</taxon>
        <taxon>Macrostomum</taxon>
    </lineage>
</organism>
<evidence type="ECO:0000256" key="3">
    <source>
        <dbReference type="ARBA" id="ARBA00022833"/>
    </source>
</evidence>
<sequence>MRRTRCSVRFCEERANCDTDQAIASVRCDQCGSDQCVRCDEAIHSATRLSQHDRVAIPEPDSAELCQHVGCRRAVNYADVYCTICQRNFCYDCDAKEHKQAGRSHSRKSFAQRRADLALLETDNIGVVAAPTATNSNRFSSNSPPSRLGTEPEPDDDEFSDAGEMNSTNADGVDKFYSLSAPVAGTIITDQPARTSWSRQSPPQHDTTPSPPPLPAPIAARLIDSRERLLVDSGAKLCDLLDCPEVNFRRLPVVSIVGKTGDGKSHTLNFAFFNGSSVFHTSDDPLSCTVGVWAALGRNRQCLLLDTEGLQGAATSVACRQVSLLLKVLAISDIVIYRARCERLQDDAFAFLSDASRAFVDVLRPALIEKSGNRSGAYDDCEAEGEEVDEEDTRPALLVFHETRHTRTLGADRGDGKEDEDDSGGEAFRRRYAELGCHSDGFSRLDYVGVRSSDSGAGGTNFEPLRHRIDRLLASRRGRKPDGVVKRLRLLSERFKADASRASLPDTADVDMDESVDSAAEEYADAENFVAAPGPQPAEYFTCQTRCLSCQAKCSQAQGHAGGHAIRSAGPGAAATAECRQYAQLDNRQYICLSCERTRGKRSVAAYILESGLTSYALHGYALTCSLCGVLQRSRQYWYGNQDPVEAGLVRAEFVHVWPNGEAATPDLQSSLNAGQRLLEGVSYAFGTVSAVAGAALPTRAVADYISDSIAPAKWVPNSSIKECKRCQTDLAGIGAPSKHHCRACGQVYRCFLHPQGFCDPCSSRRVPVIGYGPDPVRVCIDCADRSPDQGPLVAPDDGTRLRQYSELVSTACTAVITGAAGAIKSYARPSYWQPDHLAVRCAVCRTEFNPPTGLPVPLHHCRLCGLGVCDACSRGRAPVPSRGWESSVRVCDKCVQSAA</sequence>
<feature type="compositionally biased region" description="Polar residues" evidence="5">
    <location>
        <begin position="189"/>
        <end position="199"/>
    </location>
</feature>
<evidence type="ECO:0000256" key="2">
    <source>
        <dbReference type="ARBA" id="ARBA00022771"/>
    </source>
</evidence>
<evidence type="ECO:0000313" key="8">
    <source>
        <dbReference type="Proteomes" id="UP000095280"/>
    </source>
</evidence>
<reference evidence="9" key="1">
    <citation type="submission" date="2016-11" db="UniProtKB">
        <authorList>
            <consortium name="WormBaseParasite"/>
        </authorList>
    </citation>
    <scope>IDENTIFICATION</scope>
</reference>
<dbReference type="InterPro" id="IPR013083">
    <property type="entry name" value="Znf_RING/FYVE/PHD"/>
</dbReference>